<evidence type="ECO:0000256" key="1">
    <source>
        <dbReference type="SAM" id="MobiDB-lite"/>
    </source>
</evidence>
<name>A0A2S3H347_9POAL</name>
<dbReference type="Gramene" id="PAN14179">
    <property type="protein sequence ID" value="PAN14179"/>
    <property type="gene ID" value="PAHAL_2G389200"/>
</dbReference>
<proteinExistence type="predicted"/>
<protein>
    <submittedName>
        <fullName evidence="2">Uncharacterized protein</fullName>
    </submittedName>
</protein>
<gene>
    <name evidence="2" type="ORF">PAHAL_2G389200</name>
</gene>
<feature type="compositionally biased region" description="Basic residues" evidence="1">
    <location>
        <begin position="30"/>
        <end position="43"/>
    </location>
</feature>
<evidence type="ECO:0000313" key="2">
    <source>
        <dbReference type="EMBL" id="PAN14179.1"/>
    </source>
</evidence>
<reference evidence="2" key="1">
    <citation type="submission" date="2018-04" db="EMBL/GenBank/DDBJ databases">
        <title>WGS assembly of Panicum hallii.</title>
        <authorList>
            <person name="Lovell J."/>
            <person name="Jenkins J."/>
            <person name="Lowry D."/>
            <person name="Mamidi S."/>
            <person name="Sreedasyam A."/>
            <person name="Weng X."/>
            <person name="Barry K."/>
            <person name="Bonette J."/>
            <person name="Campitelli B."/>
            <person name="Daum C."/>
            <person name="Gordon S."/>
            <person name="Gould B."/>
            <person name="Lipzen A."/>
            <person name="Macqueen A."/>
            <person name="Palacio-Mejia J."/>
            <person name="Plott C."/>
            <person name="Shakirov E."/>
            <person name="Shu S."/>
            <person name="Yoshinaga Y."/>
            <person name="Zane M."/>
            <person name="Rokhsar D."/>
            <person name="Grimwood J."/>
            <person name="Schmutz J."/>
            <person name="Juenger T."/>
        </authorList>
    </citation>
    <scope>NUCLEOTIDE SEQUENCE [LARGE SCALE GENOMIC DNA]</scope>
    <source>
        <strain evidence="2">FIL2</strain>
    </source>
</reference>
<feature type="compositionally biased region" description="Low complexity" evidence="1">
    <location>
        <begin position="1"/>
        <end position="11"/>
    </location>
</feature>
<sequence length="133" mass="14913">MPPHGAAGARPDAPDGEPELLQPDADPRPRPRQRRGPPRRPRRCRLRRLLQHLVDQVLCLDVPRLLGVHLLHLGVGGGGGRRRRARLLHPGSLVVQVYCEFFNLMTEPKTTDHTVSAVNFLPHDHTSCPLYLV</sequence>
<organism evidence="2">
    <name type="scientific">Panicum hallii</name>
    <dbReference type="NCBI Taxonomy" id="206008"/>
    <lineage>
        <taxon>Eukaryota</taxon>
        <taxon>Viridiplantae</taxon>
        <taxon>Streptophyta</taxon>
        <taxon>Embryophyta</taxon>
        <taxon>Tracheophyta</taxon>
        <taxon>Spermatophyta</taxon>
        <taxon>Magnoliopsida</taxon>
        <taxon>Liliopsida</taxon>
        <taxon>Poales</taxon>
        <taxon>Poaceae</taxon>
        <taxon>PACMAD clade</taxon>
        <taxon>Panicoideae</taxon>
        <taxon>Panicodae</taxon>
        <taxon>Paniceae</taxon>
        <taxon>Panicinae</taxon>
        <taxon>Panicum</taxon>
        <taxon>Panicum sect. Panicum</taxon>
    </lineage>
</organism>
<accession>A0A2S3H347</accession>
<feature type="region of interest" description="Disordered" evidence="1">
    <location>
        <begin position="1"/>
        <end position="43"/>
    </location>
</feature>
<dbReference type="EMBL" id="CM008047">
    <property type="protein sequence ID" value="PAN14179.1"/>
    <property type="molecule type" value="Genomic_DNA"/>
</dbReference>
<dbReference type="Proteomes" id="UP000243499">
    <property type="component" value="Chromosome 2"/>
</dbReference>
<dbReference type="AlphaFoldDB" id="A0A2S3H347"/>